<dbReference type="InterPro" id="IPR018108">
    <property type="entry name" value="MCP_transmembrane"/>
</dbReference>
<keyword evidence="14 17" id="KW-0472">Membrane</keyword>
<evidence type="ECO:0000256" key="6">
    <source>
        <dbReference type="ARBA" id="ARBA00009519"/>
    </source>
</evidence>
<evidence type="ECO:0000256" key="7">
    <source>
        <dbReference type="ARBA" id="ARBA00022448"/>
    </source>
</evidence>
<evidence type="ECO:0000256" key="5">
    <source>
        <dbReference type="ARBA" id="ARBA00006375"/>
    </source>
</evidence>
<evidence type="ECO:0000256" key="15">
    <source>
        <dbReference type="ARBA" id="ARBA00023211"/>
    </source>
</evidence>
<dbReference type="PANTHER" id="PTHR12260:SF6">
    <property type="entry name" value="DAMAGE-CONTROL PHOSPHATASE ARMT1"/>
    <property type="match status" value="1"/>
</dbReference>
<evidence type="ECO:0000256" key="13">
    <source>
        <dbReference type="ARBA" id="ARBA00023128"/>
    </source>
</evidence>
<keyword evidence="7" id="KW-0813">Transport</keyword>
<comment type="similarity">
    <text evidence="5">Belongs to the mitochondrial carrier (TC 2.A.29) family.</text>
</comment>
<dbReference type="SUPFAM" id="SSF103506">
    <property type="entry name" value="Mitochondrial carrier"/>
    <property type="match status" value="1"/>
</dbReference>
<keyword evidence="8 17" id="KW-0812">Transmembrane</keyword>
<keyword evidence="20" id="KW-1185">Reference proteome</keyword>
<organism evidence="19 20">
    <name type="scientific">Rhodotorula mucilaginosa</name>
    <name type="common">Yeast</name>
    <name type="synonym">Rhodotorula rubra</name>
    <dbReference type="NCBI Taxonomy" id="5537"/>
    <lineage>
        <taxon>Eukaryota</taxon>
        <taxon>Fungi</taxon>
        <taxon>Dikarya</taxon>
        <taxon>Basidiomycota</taxon>
        <taxon>Pucciniomycotina</taxon>
        <taxon>Microbotryomycetes</taxon>
        <taxon>Sporidiobolales</taxon>
        <taxon>Sporidiobolaceae</taxon>
        <taxon>Rhodotorula</taxon>
    </lineage>
</organism>
<evidence type="ECO:0000256" key="2">
    <source>
        <dbReference type="ARBA" id="ARBA00001936"/>
    </source>
</evidence>
<dbReference type="GO" id="GO:0031966">
    <property type="term" value="C:mitochondrial membrane"/>
    <property type="evidence" value="ECO:0007669"/>
    <property type="project" value="UniProtKB-SubCell"/>
</dbReference>
<feature type="repeat" description="Solcar" evidence="17">
    <location>
        <begin position="204"/>
        <end position="290"/>
    </location>
</feature>
<comment type="catalytic activity">
    <reaction evidence="16">
        <text>beta-D-fructose 6-phosphate = dihydroxyacetone + D-glyceraldehyde 3-phosphate</text>
        <dbReference type="Rhea" id="RHEA:28002"/>
        <dbReference type="ChEBI" id="CHEBI:16016"/>
        <dbReference type="ChEBI" id="CHEBI:57634"/>
        <dbReference type="ChEBI" id="CHEBI:59776"/>
    </reaction>
</comment>
<evidence type="ECO:0000256" key="17">
    <source>
        <dbReference type="PROSITE-ProRule" id="PRU00282"/>
    </source>
</evidence>
<comment type="subcellular location">
    <subcellularLocation>
        <location evidence="4">Mitochondrion membrane</location>
        <topology evidence="4">Multi-pass membrane protein</topology>
    </subcellularLocation>
</comment>
<dbReference type="GO" id="GO:0016791">
    <property type="term" value="F:phosphatase activity"/>
    <property type="evidence" value="ECO:0007669"/>
    <property type="project" value="TreeGrafter"/>
</dbReference>
<evidence type="ECO:0000256" key="11">
    <source>
        <dbReference type="ARBA" id="ARBA00022801"/>
    </source>
</evidence>
<accession>A0A9P7B3D6</accession>
<dbReference type="GO" id="GO:0006974">
    <property type="term" value="P:DNA damage response"/>
    <property type="evidence" value="ECO:0007669"/>
    <property type="project" value="TreeGrafter"/>
</dbReference>
<evidence type="ECO:0000256" key="14">
    <source>
        <dbReference type="ARBA" id="ARBA00023136"/>
    </source>
</evidence>
<evidence type="ECO:0000259" key="18">
    <source>
        <dbReference type="Pfam" id="PF01937"/>
    </source>
</evidence>
<keyword evidence="15" id="KW-0464">Manganese</keyword>
<dbReference type="Pfam" id="PF00153">
    <property type="entry name" value="Mito_carr"/>
    <property type="match status" value="3"/>
</dbReference>
<comment type="similarity">
    <text evidence="6">Belongs to the damage-control phosphatase family. Sugar phosphate phosphatase III subfamily.</text>
</comment>
<proteinExistence type="inferred from homology"/>
<dbReference type="InterPro" id="IPR036075">
    <property type="entry name" value="ARMT-1-like_metal-bd_sf"/>
</dbReference>
<name>A0A9P7B3D6_RHOMI</name>
<dbReference type="EMBL" id="PUHQ01000099">
    <property type="protein sequence ID" value="KAG0656374.1"/>
    <property type="molecule type" value="Genomic_DNA"/>
</dbReference>
<protein>
    <recommendedName>
        <fullName evidence="18">Damage-control phosphatase ARMT1-like metal-binding domain-containing protein</fullName>
    </recommendedName>
</protein>
<feature type="repeat" description="Solcar" evidence="17">
    <location>
        <begin position="107"/>
        <end position="193"/>
    </location>
</feature>
<keyword evidence="13" id="KW-0496">Mitochondrion</keyword>
<evidence type="ECO:0000256" key="3">
    <source>
        <dbReference type="ARBA" id="ARBA00001967"/>
    </source>
</evidence>
<dbReference type="Pfam" id="PF01937">
    <property type="entry name" value="ARMT1-like_dom"/>
    <property type="match status" value="1"/>
</dbReference>
<evidence type="ECO:0000256" key="9">
    <source>
        <dbReference type="ARBA" id="ARBA00022723"/>
    </source>
</evidence>
<sequence length="1262" mass="142021">MSKAGKKNEAPHLALIAGAFAGGVEGFVTYPFEYLKTQTQFAHRTSGKPPGLWAITKTTYARHGIPGFYSGVGALVAGNSLKAGVRFLSYDSFKQMLVDKDGKLSGPRSLLAGLGAGMMEALFAVTPSETIKTKLIDDQKREVPRYRGLIHGTVQIVKEEGLSGIYRGLGPVAARQGANSAVRFTTYGTLKSFVSGNTRPGETLPAGITFAIGAIAGVVTVYATMPLDVIKTRMQSLEARTQYRNSFHCAARILSEEGVLRFWRGATPRLARLVLSGGIVFTVYEKAPSTMGLHDRGLVFRFSSTKLLYIMPHWVPPVPLCSASQGEKSFAYESTGYGAVLADPSDRYRYSSTVKRWPIILTGVVDELAKLNGENQSSTDEDKARLAEGKQLIQDISGLIYELRHDRVLSPIQGQSLRYPSHRLVPSRDIESYRETIYNDELAELAKKGEDKWFSAPWLFAECYLYRRLRGMFAVTKYWSHFDVFATQKLNAWRSSAAGAAALAKSLEKLVADAPQTEQDKLKLDLIGMLEVDLWGNATDLSLLTSLTHEQIQQLQSVERGQHFVLRNDFERAWQHISQLKDGRVDIVLDNSGFELYTDLVLADWLVTLSPFVSEVVFHPKLLPWFVSDVQPHDFSIMLDTLADPSFFPADSGLTEEDRSALHSLVKRWKSYVADGKFKLSVPMDLKMGDKGGELADFWTYPNAFSDLPAVAPQLLTELQKSNLVIFKGDLNYRKLVSDAWWPTTASFDEALGPLRGQIDILSLRTCKADTVVGLPEGTEERVEKEDPKWRVNGKYAVQEFGLRVEAEQIYLIPSAEYQGLAVRPVILGSGDSRGVVLVSGSCTLPLIRPRSRAIQRLDWWQERKPDRSMPRGGIPPEVADEILYLVQDDTKTLLSCCRASKGLCARAQPILYRRLDIFWLSDRITTPFCLDRASGQLLDTLYTRPAIASMCTDLRIWWREKAPGDLLRLRTEPTVEAIRELFECLPNLSRFQLGWACHRHRLAGTQLERSVVEVLQAWTGWPDLRILIVPRLHDGLLRFVIGRPELVDLRATTAKAEHALPAGIVPPFRLRRLEVGHQLQNHIFRIGTSTSQETLQRLTVPFDTDLSVELEPFHNLRHLCLEFSSYREHNLGECHEWLERIKAFMKADSRISTLAFSHARDSPRSNRIRTVRSALPRNLETLILYPWPMLAEDALKCIEVGMSQQNLWPSSLRKIVWTPESTDGSWTEEEIQLVRDKCLEHGIADVYFPRFPDWCTGDEDY</sequence>
<dbReference type="SUPFAM" id="SSF111321">
    <property type="entry name" value="AF1104-like"/>
    <property type="match status" value="1"/>
</dbReference>
<dbReference type="InterPro" id="IPR023395">
    <property type="entry name" value="MCP_dom_sf"/>
</dbReference>
<feature type="repeat" description="Solcar" evidence="17">
    <location>
        <begin position="9"/>
        <end position="96"/>
    </location>
</feature>
<evidence type="ECO:0000256" key="12">
    <source>
        <dbReference type="ARBA" id="ARBA00022989"/>
    </source>
</evidence>
<feature type="domain" description="Damage-control phosphatase ARMT1-like metal-binding" evidence="18">
    <location>
        <begin position="354"/>
        <end position="782"/>
    </location>
</feature>
<dbReference type="Gene3D" id="1.20.930.60">
    <property type="match status" value="1"/>
</dbReference>
<gene>
    <name evidence="19" type="ORF">C6P46_007158</name>
</gene>
<keyword evidence="11" id="KW-0378">Hydrolase</keyword>
<comment type="cofactor">
    <cofactor evidence="3">
        <name>Ni(2+)</name>
        <dbReference type="ChEBI" id="CHEBI:49786"/>
    </cofactor>
</comment>
<keyword evidence="10" id="KW-0677">Repeat</keyword>
<dbReference type="GO" id="GO:0005634">
    <property type="term" value="C:nucleus"/>
    <property type="evidence" value="ECO:0007669"/>
    <property type="project" value="TreeGrafter"/>
</dbReference>
<dbReference type="OrthoDB" id="541375at2759"/>
<evidence type="ECO:0000256" key="10">
    <source>
        <dbReference type="ARBA" id="ARBA00022737"/>
    </source>
</evidence>
<comment type="caution">
    <text evidence="19">The sequence shown here is derived from an EMBL/GenBank/DDBJ whole genome shotgun (WGS) entry which is preliminary data.</text>
</comment>
<keyword evidence="9" id="KW-0479">Metal-binding</keyword>
<dbReference type="PROSITE" id="PS50920">
    <property type="entry name" value="SOLCAR"/>
    <property type="match status" value="3"/>
</dbReference>
<evidence type="ECO:0000313" key="19">
    <source>
        <dbReference type="EMBL" id="KAG0656374.1"/>
    </source>
</evidence>
<reference evidence="19 20" key="1">
    <citation type="submission" date="2020-11" db="EMBL/GenBank/DDBJ databases">
        <title>Kefir isolates.</title>
        <authorList>
            <person name="Marcisauskas S."/>
            <person name="Kim Y."/>
            <person name="Blasche S."/>
        </authorList>
    </citation>
    <scope>NUCLEOTIDE SEQUENCE [LARGE SCALE GENOMIC DNA]</scope>
    <source>
        <strain evidence="19 20">KR</strain>
    </source>
</reference>
<dbReference type="Gene3D" id="3.40.50.10880">
    <property type="entry name" value="Uncharacterised protein PF01937, DUF89, domain 3"/>
    <property type="match status" value="1"/>
</dbReference>
<dbReference type="InterPro" id="IPR002791">
    <property type="entry name" value="ARMT1-like_metal-bd"/>
</dbReference>
<dbReference type="InterPro" id="IPR039763">
    <property type="entry name" value="ARMT1"/>
</dbReference>
<evidence type="ECO:0000256" key="16">
    <source>
        <dbReference type="ARBA" id="ARBA00048809"/>
    </source>
</evidence>
<dbReference type="GO" id="GO:0046872">
    <property type="term" value="F:metal ion binding"/>
    <property type="evidence" value="ECO:0007669"/>
    <property type="project" value="UniProtKB-KW"/>
</dbReference>
<comment type="cofactor">
    <cofactor evidence="2">
        <name>Mn(2+)</name>
        <dbReference type="ChEBI" id="CHEBI:29035"/>
    </cofactor>
</comment>
<evidence type="ECO:0000256" key="1">
    <source>
        <dbReference type="ARBA" id="ARBA00001326"/>
    </source>
</evidence>
<dbReference type="AlphaFoldDB" id="A0A9P7B3D6"/>
<dbReference type="FunFam" id="1.50.40.10:FF:000007">
    <property type="entry name" value="Mitochondrial tricarboxylate transport protein-like"/>
    <property type="match status" value="1"/>
</dbReference>
<comment type="catalytic activity">
    <reaction evidence="1">
        <text>beta-D-fructose 1-phosphate + H2O = D-fructose + phosphate</text>
        <dbReference type="Rhea" id="RHEA:35603"/>
        <dbReference type="ChEBI" id="CHEBI:15377"/>
        <dbReference type="ChEBI" id="CHEBI:37721"/>
        <dbReference type="ChEBI" id="CHEBI:43474"/>
        <dbReference type="ChEBI" id="CHEBI:138881"/>
    </reaction>
</comment>
<dbReference type="PANTHER" id="PTHR12260">
    <property type="entry name" value="DAMAGE-CONTROL PHOSPHATASE ARMT1"/>
    <property type="match status" value="1"/>
</dbReference>
<evidence type="ECO:0000256" key="4">
    <source>
        <dbReference type="ARBA" id="ARBA00004225"/>
    </source>
</evidence>
<dbReference type="Gene3D" id="1.50.40.10">
    <property type="entry name" value="Mitochondrial carrier domain"/>
    <property type="match status" value="1"/>
</dbReference>
<dbReference type="Proteomes" id="UP000777482">
    <property type="component" value="Unassembled WGS sequence"/>
</dbReference>
<evidence type="ECO:0000313" key="20">
    <source>
        <dbReference type="Proteomes" id="UP000777482"/>
    </source>
</evidence>
<evidence type="ECO:0000256" key="8">
    <source>
        <dbReference type="ARBA" id="ARBA00022692"/>
    </source>
</evidence>
<keyword evidence="12" id="KW-1133">Transmembrane helix</keyword>